<keyword evidence="1" id="KW-0812">Transmembrane</keyword>
<name>A0A1H4YRT8_RHOJO</name>
<evidence type="ECO:0000256" key="1">
    <source>
        <dbReference type="SAM" id="Phobius"/>
    </source>
</evidence>
<keyword evidence="1" id="KW-0472">Membrane</keyword>
<feature type="transmembrane region" description="Helical" evidence="1">
    <location>
        <begin position="40"/>
        <end position="63"/>
    </location>
</feature>
<reference evidence="3" key="1">
    <citation type="submission" date="2016-10" db="EMBL/GenBank/DDBJ databases">
        <authorList>
            <person name="Varghese N."/>
        </authorList>
    </citation>
    <scope>NUCLEOTIDE SEQUENCE [LARGE SCALE GENOMIC DNA]</scope>
    <source>
        <strain evidence="3">DSM 44719</strain>
    </source>
</reference>
<accession>A0A1H4YRT8</accession>
<dbReference type="RefSeq" id="WP_073365789.1">
    <property type="nucleotide sequence ID" value="NZ_FNTL01000004.1"/>
</dbReference>
<dbReference type="AlphaFoldDB" id="A0A1H4YRT8"/>
<evidence type="ECO:0000313" key="3">
    <source>
        <dbReference type="Proteomes" id="UP000183407"/>
    </source>
</evidence>
<dbReference type="OrthoDB" id="8896802at2"/>
<feature type="transmembrane region" description="Helical" evidence="1">
    <location>
        <begin position="113"/>
        <end position="132"/>
    </location>
</feature>
<sequence length="184" mass="20650">MAETTLIERYQGFRTRRFLQNESRYRTWLPGWRTRSRRRILVVALAVTFVFMIAVGIVCHFDMVVGPLLWLPACLFFFPLWTMLQIVSGRQGDAPRDALDEWEIQQRNSARSIGLTVTQILTLAPALYLIFVGALDGDHGNVPYAAGLLVVTTLMIGGCTPAMILGWTQPDPDPDDLASDHLTS</sequence>
<gene>
    <name evidence="2" type="ORF">SAMN04490220_3793</name>
</gene>
<evidence type="ECO:0000313" key="2">
    <source>
        <dbReference type="EMBL" id="SED19938.1"/>
    </source>
</evidence>
<feature type="transmembrane region" description="Helical" evidence="1">
    <location>
        <begin position="144"/>
        <end position="167"/>
    </location>
</feature>
<protein>
    <submittedName>
        <fullName evidence="2">Uncharacterized protein</fullName>
    </submittedName>
</protein>
<proteinExistence type="predicted"/>
<dbReference type="Proteomes" id="UP000183407">
    <property type="component" value="Unassembled WGS sequence"/>
</dbReference>
<dbReference type="EMBL" id="FNTL01000004">
    <property type="protein sequence ID" value="SED19938.1"/>
    <property type="molecule type" value="Genomic_DNA"/>
</dbReference>
<organism evidence="2 3">
    <name type="scientific">Rhodococcus jostii</name>
    <dbReference type="NCBI Taxonomy" id="132919"/>
    <lineage>
        <taxon>Bacteria</taxon>
        <taxon>Bacillati</taxon>
        <taxon>Actinomycetota</taxon>
        <taxon>Actinomycetes</taxon>
        <taxon>Mycobacteriales</taxon>
        <taxon>Nocardiaceae</taxon>
        <taxon>Rhodococcus</taxon>
    </lineage>
</organism>
<feature type="transmembrane region" description="Helical" evidence="1">
    <location>
        <begin position="69"/>
        <end position="87"/>
    </location>
</feature>
<keyword evidence="1" id="KW-1133">Transmembrane helix</keyword>